<accession>A0A7D6BA11</accession>
<dbReference type="InterPro" id="IPR025962">
    <property type="entry name" value="SdpI/YhfL"/>
</dbReference>
<proteinExistence type="predicted"/>
<evidence type="ECO:0000256" key="1">
    <source>
        <dbReference type="SAM" id="Phobius"/>
    </source>
</evidence>
<feature type="transmembrane region" description="Helical" evidence="1">
    <location>
        <begin position="83"/>
        <end position="107"/>
    </location>
</feature>
<feature type="transmembrane region" description="Helical" evidence="1">
    <location>
        <begin position="7"/>
        <end position="24"/>
    </location>
</feature>
<dbReference type="AlphaFoldDB" id="A0A7D6BA11"/>
<dbReference type="PIRSF" id="PIRSF038959">
    <property type="entry name" value="SdpI"/>
    <property type="match status" value="1"/>
</dbReference>
<feature type="transmembrane region" description="Helical" evidence="1">
    <location>
        <begin position="51"/>
        <end position="71"/>
    </location>
</feature>
<feature type="transmembrane region" description="Helical" evidence="1">
    <location>
        <begin position="185"/>
        <end position="204"/>
    </location>
</feature>
<feature type="transmembrane region" description="Helical" evidence="1">
    <location>
        <begin position="162"/>
        <end position="179"/>
    </location>
</feature>
<evidence type="ECO:0000313" key="4">
    <source>
        <dbReference type="Proteomes" id="UP000510821"/>
    </source>
</evidence>
<feature type="domain" description="DUF1648" evidence="2">
    <location>
        <begin position="11"/>
        <end position="57"/>
    </location>
</feature>
<dbReference type="PANTHER" id="PTHR37810:SF5">
    <property type="entry name" value="IMMUNITY PROTEIN SDPI"/>
    <property type="match status" value="1"/>
</dbReference>
<sequence>MRKSEAAVVAIILVSFIIGAYLYPRMPEKVASHWNMAGEVDGYMPKFWGTFLMPILLALLSVFFIIIPVIDPLKSNIEKFRDYYDMFIVVFSLFLLYIYLLTLIWNFGLEFNMVQLLAPAFGILLYCAGVLTENAKRNWFIGIQTPWTLSSDRVWSKTHKRGGVLLKATAVISLLGIFLPSYAAFFILIPVIVVMVYIITYSYVEYQKEKKR</sequence>
<dbReference type="EMBL" id="CP058998">
    <property type="protein sequence ID" value="QLJ52717.1"/>
    <property type="molecule type" value="Genomic_DNA"/>
</dbReference>
<dbReference type="Proteomes" id="UP000510821">
    <property type="component" value="Chromosome"/>
</dbReference>
<evidence type="ECO:0000313" key="3">
    <source>
        <dbReference type="EMBL" id="QLJ52717.1"/>
    </source>
</evidence>
<feature type="transmembrane region" description="Helical" evidence="1">
    <location>
        <begin position="113"/>
        <end position="131"/>
    </location>
</feature>
<reference evidence="4" key="1">
    <citation type="submission" date="2020-07" db="EMBL/GenBank/DDBJ databases">
        <title>Metabolic diversity and evolutionary history of the archaeal phylum ###Micrarchaeota### uncovered from a freshwater lake metagenome.</title>
        <authorList>
            <person name="Kadnikov V.V."/>
            <person name="Savvichev A.S."/>
            <person name="Mardanov A.V."/>
            <person name="Beletsky A.V."/>
            <person name="Chupakov A.V."/>
            <person name="Kokryatskaya N.M."/>
            <person name="Pimenov N.V."/>
            <person name="Ravin N.V."/>
        </authorList>
    </citation>
    <scope>NUCLEOTIDE SEQUENCE [LARGE SCALE GENOMIC DNA]</scope>
</reference>
<dbReference type="Pfam" id="PF13630">
    <property type="entry name" value="SdpI"/>
    <property type="match status" value="1"/>
</dbReference>
<organism evidence="3 4">
    <name type="scientific">Fermentimicrarchaeum limneticum</name>
    <dbReference type="NCBI Taxonomy" id="2795018"/>
    <lineage>
        <taxon>Archaea</taxon>
        <taxon>Candidatus Micrarchaeota</taxon>
        <taxon>Candidatus Fermentimicrarchaeales</taxon>
        <taxon>Candidatus Fermentimicrarchaeaceae</taxon>
        <taxon>Candidatus Fermentimicrarchaeum</taxon>
    </lineage>
</organism>
<evidence type="ECO:0000259" key="2">
    <source>
        <dbReference type="Pfam" id="PF07853"/>
    </source>
</evidence>
<name>A0A7D6BA11_FERL1</name>
<keyword evidence="1" id="KW-0812">Transmembrane</keyword>
<protein>
    <recommendedName>
        <fullName evidence="2">DUF1648 domain-containing protein</fullName>
    </recommendedName>
</protein>
<gene>
    <name evidence="3" type="ORF">Sv326_0542</name>
</gene>
<dbReference type="InterPro" id="IPR026272">
    <property type="entry name" value="SdpI"/>
</dbReference>
<dbReference type="KEGG" id="flt:Sv326_0542"/>
<dbReference type="PANTHER" id="PTHR37810">
    <property type="entry name" value="IMMUNITY PROTEIN SDPI"/>
    <property type="match status" value="1"/>
</dbReference>
<dbReference type="Pfam" id="PF07853">
    <property type="entry name" value="DUF1648"/>
    <property type="match status" value="1"/>
</dbReference>
<dbReference type="InterPro" id="IPR012867">
    <property type="entry name" value="DUF1648"/>
</dbReference>
<dbReference type="GO" id="GO:0009636">
    <property type="term" value="P:response to toxic substance"/>
    <property type="evidence" value="ECO:0007669"/>
    <property type="project" value="TreeGrafter"/>
</dbReference>
<keyword evidence="1" id="KW-1133">Transmembrane helix</keyword>
<keyword evidence="1" id="KW-0472">Membrane</keyword>